<feature type="non-terminal residue" evidence="2">
    <location>
        <position position="1"/>
    </location>
</feature>
<protein>
    <submittedName>
        <fullName evidence="2">Uncharacterized protein</fullName>
    </submittedName>
</protein>
<feature type="compositionally biased region" description="Polar residues" evidence="1">
    <location>
        <begin position="1"/>
        <end position="14"/>
    </location>
</feature>
<proteinExistence type="predicted"/>
<dbReference type="EMBL" id="BMAO01001203">
    <property type="protein sequence ID" value="GFQ71665.1"/>
    <property type="molecule type" value="Genomic_DNA"/>
</dbReference>
<gene>
    <name evidence="2" type="ORF">TNCT_304431</name>
</gene>
<evidence type="ECO:0000256" key="1">
    <source>
        <dbReference type="SAM" id="MobiDB-lite"/>
    </source>
</evidence>
<evidence type="ECO:0000313" key="3">
    <source>
        <dbReference type="Proteomes" id="UP000887116"/>
    </source>
</evidence>
<feature type="region of interest" description="Disordered" evidence="1">
    <location>
        <begin position="1"/>
        <end position="42"/>
    </location>
</feature>
<accession>A0A8X6F5F2</accession>
<evidence type="ECO:0000313" key="2">
    <source>
        <dbReference type="EMBL" id="GFQ71665.1"/>
    </source>
</evidence>
<organism evidence="2 3">
    <name type="scientific">Trichonephila clavata</name>
    <name type="common">Joro spider</name>
    <name type="synonym">Nephila clavata</name>
    <dbReference type="NCBI Taxonomy" id="2740835"/>
    <lineage>
        <taxon>Eukaryota</taxon>
        <taxon>Metazoa</taxon>
        <taxon>Ecdysozoa</taxon>
        <taxon>Arthropoda</taxon>
        <taxon>Chelicerata</taxon>
        <taxon>Arachnida</taxon>
        <taxon>Araneae</taxon>
        <taxon>Araneomorphae</taxon>
        <taxon>Entelegynae</taxon>
        <taxon>Araneoidea</taxon>
        <taxon>Nephilidae</taxon>
        <taxon>Trichonephila</taxon>
    </lineage>
</organism>
<dbReference type="Proteomes" id="UP000887116">
    <property type="component" value="Unassembled WGS sequence"/>
</dbReference>
<name>A0A8X6F5F2_TRICU</name>
<dbReference type="AlphaFoldDB" id="A0A8X6F5F2"/>
<sequence length="42" mass="4764">MLCRNTSPIITSNIPGPEPLRPKSEKLRNGHPQMPRQNGRNQ</sequence>
<keyword evidence="3" id="KW-1185">Reference proteome</keyword>
<reference evidence="2" key="1">
    <citation type="submission" date="2020-07" db="EMBL/GenBank/DDBJ databases">
        <title>Multicomponent nature underlies the extraordinary mechanical properties of spider dragline silk.</title>
        <authorList>
            <person name="Kono N."/>
            <person name="Nakamura H."/>
            <person name="Mori M."/>
            <person name="Yoshida Y."/>
            <person name="Ohtoshi R."/>
            <person name="Malay A.D."/>
            <person name="Moran D.A.P."/>
            <person name="Tomita M."/>
            <person name="Numata K."/>
            <person name="Arakawa K."/>
        </authorList>
    </citation>
    <scope>NUCLEOTIDE SEQUENCE</scope>
</reference>
<comment type="caution">
    <text evidence="2">The sequence shown here is derived from an EMBL/GenBank/DDBJ whole genome shotgun (WGS) entry which is preliminary data.</text>
</comment>